<comment type="caution">
    <text evidence="7">The sequence shown here is derived from an EMBL/GenBank/DDBJ whole genome shotgun (WGS) entry which is preliminary data.</text>
</comment>
<organism evidence="7 8">
    <name type="scientific">Actinoplanes lutulentus</name>
    <dbReference type="NCBI Taxonomy" id="1287878"/>
    <lineage>
        <taxon>Bacteria</taxon>
        <taxon>Bacillati</taxon>
        <taxon>Actinomycetota</taxon>
        <taxon>Actinomycetes</taxon>
        <taxon>Micromonosporales</taxon>
        <taxon>Micromonosporaceae</taxon>
        <taxon>Actinoplanes</taxon>
    </lineage>
</organism>
<proteinExistence type="inferred from homology"/>
<comment type="subcellular location">
    <subcellularLocation>
        <location evidence="1">Membrane</location>
        <topology evidence="1">Multi-pass membrane protein</topology>
    </subcellularLocation>
</comment>
<keyword evidence="3 6" id="KW-0812">Transmembrane</keyword>
<dbReference type="EMBL" id="QLMJ01000001">
    <property type="protein sequence ID" value="RAK42963.1"/>
    <property type="molecule type" value="Genomic_DNA"/>
</dbReference>
<dbReference type="InterPro" id="IPR002549">
    <property type="entry name" value="AI-2E-like"/>
</dbReference>
<gene>
    <name evidence="7" type="ORF">B0I29_10193</name>
</gene>
<keyword evidence="5 6" id="KW-0472">Membrane</keyword>
<reference evidence="7 8" key="1">
    <citation type="submission" date="2018-06" db="EMBL/GenBank/DDBJ databases">
        <title>Genomic Encyclopedia of Type Strains, Phase III (KMG-III): the genomes of soil and plant-associated and newly described type strains.</title>
        <authorList>
            <person name="Whitman W."/>
        </authorList>
    </citation>
    <scope>NUCLEOTIDE SEQUENCE [LARGE SCALE GENOMIC DNA]</scope>
    <source>
        <strain evidence="7 8">CGMCC 4.7090</strain>
    </source>
</reference>
<dbReference type="Proteomes" id="UP000249341">
    <property type="component" value="Unassembled WGS sequence"/>
</dbReference>
<dbReference type="Pfam" id="PF01594">
    <property type="entry name" value="AI-2E_transport"/>
    <property type="match status" value="1"/>
</dbReference>
<name>A0A327ZJY4_9ACTN</name>
<comment type="similarity">
    <text evidence="2">Belongs to the autoinducer-2 exporter (AI-2E) (TC 2.A.86) family.</text>
</comment>
<accession>A0A327ZJY4</accession>
<keyword evidence="8" id="KW-1185">Reference proteome</keyword>
<dbReference type="GO" id="GO:0016020">
    <property type="term" value="C:membrane"/>
    <property type="evidence" value="ECO:0007669"/>
    <property type="project" value="UniProtKB-SubCell"/>
</dbReference>
<dbReference type="AlphaFoldDB" id="A0A327ZJY4"/>
<dbReference type="RefSeq" id="WP_281270862.1">
    <property type="nucleotide sequence ID" value="NZ_JACHWI010000001.1"/>
</dbReference>
<evidence type="ECO:0000256" key="3">
    <source>
        <dbReference type="ARBA" id="ARBA00022692"/>
    </source>
</evidence>
<evidence type="ECO:0000256" key="5">
    <source>
        <dbReference type="ARBA" id="ARBA00023136"/>
    </source>
</evidence>
<evidence type="ECO:0000256" key="2">
    <source>
        <dbReference type="ARBA" id="ARBA00009773"/>
    </source>
</evidence>
<sequence length="113" mass="11323">MITLLGSYVPYFGALFTGTFAVLIALGSGGTATALWMLLIVFLANGLLQNLISPFAFGAALGVSPLALLLAALVGGALAGVVGVVLSAPVTAIAVHSTRLLTRHGAKERTSAS</sequence>
<evidence type="ECO:0000256" key="4">
    <source>
        <dbReference type="ARBA" id="ARBA00022989"/>
    </source>
</evidence>
<feature type="transmembrane region" description="Helical" evidence="6">
    <location>
        <begin position="77"/>
        <end position="95"/>
    </location>
</feature>
<evidence type="ECO:0000256" key="6">
    <source>
        <dbReference type="SAM" id="Phobius"/>
    </source>
</evidence>
<keyword evidence="4 6" id="KW-1133">Transmembrane helix</keyword>
<evidence type="ECO:0000313" key="8">
    <source>
        <dbReference type="Proteomes" id="UP000249341"/>
    </source>
</evidence>
<protein>
    <submittedName>
        <fullName evidence="7">Uncharacterized protein DUF20</fullName>
    </submittedName>
</protein>
<evidence type="ECO:0000256" key="1">
    <source>
        <dbReference type="ARBA" id="ARBA00004141"/>
    </source>
</evidence>
<evidence type="ECO:0000313" key="7">
    <source>
        <dbReference type="EMBL" id="RAK42963.1"/>
    </source>
</evidence>